<evidence type="ECO:0000256" key="1">
    <source>
        <dbReference type="SAM" id="Coils"/>
    </source>
</evidence>
<proteinExistence type="predicted"/>
<sequence>MRTKSYLLGFTCIVATSLLLIIFGDQRPAVQSILTETHKQLKNNIQTFKDNLKEAEEKRWTADEKYLTALGFTTSPRLYPAAVWTNTSLPVVVSYLLDGDAESGVGLAKNIAHYLPNNTLLLYNLGLGRYDLQLILTYCNTSRCAVVDFYLSDYPSHISDHKIHAFRPIIIQDALNHAGAVLFMENTLRLTTGNIQPLIEKAKGSADQAGSGVVGWATRQAVTSLTHPSMFHYFHTTDEGFMFLPMVEASRLLIFNTHEVHKNIMLPWIQCSLTHDCILPIGAQSNGCRFDKKPQYRYSGCHSHDSSALNIVLGLKFEFDDTRYAAQTPDTYFHAVTASCAAEELARLQENVTDATTDS</sequence>
<reference evidence="2" key="1">
    <citation type="submission" date="2015-11" db="EMBL/GenBank/DDBJ databases">
        <title>De novo transcriptome assembly of four potential Pierce s Disease insect vectors from Arizona vineyards.</title>
        <authorList>
            <person name="Tassone E.E."/>
        </authorList>
    </citation>
    <scope>NUCLEOTIDE SEQUENCE</scope>
</reference>
<evidence type="ECO:0000313" key="2">
    <source>
        <dbReference type="EMBL" id="JAT14382.1"/>
    </source>
</evidence>
<dbReference type="PANTHER" id="PTHR31389">
    <property type="entry name" value="LD39211P"/>
    <property type="match status" value="1"/>
</dbReference>
<organism evidence="2">
    <name type="scientific">Graphocephala atropunctata</name>
    <dbReference type="NCBI Taxonomy" id="36148"/>
    <lineage>
        <taxon>Eukaryota</taxon>
        <taxon>Metazoa</taxon>
        <taxon>Ecdysozoa</taxon>
        <taxon>Arthropoda</taxon>
        <taxon>Hexapoda</taxon>
        <taxon>Insecta</taxon>
        <taxon>Pterygota</taxon>
        <taxon>Neoptera</taxon>
        <taxon>Paraneoptera</taxon>
        <taxon>Hemiptera</taxon>
        <taxon>Auchenorrhyncha</taxon>
        <taxon>Membracoidea</taxon>
        <taxon>Cicadellidae</taxon>
        <taxon>Cicadellinae</taxon>
        <taxon>Cicadellini</taxon>
        <taxon>Graphocephala</taxon>
    </lineage>
</organism>
<accession>A0A1B6KSF8</accession>
<dbReference type="PANTHER" id="PTHR31389:SF4">
    <property type="entry name" value="LD39211P"/>
    <property type="match status" value="1"/>
</dbReference>
<keyword evidence="1" id="KW-0175">Coiled coil</keyword>
<name>A0A1B6KSF8_9HEMI</name>
<dbReference type="AlphaFoldDB" id="A0A1B6KSF8"/>
<gene>
    <name evidence="2" type="ORF">g.33436</name>
</gene>
<feature type="coiled-coil region" evidence="1">
    <location>
        <begin position="38"/>
        <end position="65"/>
    </location>
</feature>
<dbReference type="EMBL" id="GEBQ01025595">
    <property type="protein sequence ID" value="JAT14382.1"/>
    <property type="molecule type" value="Transcribed_RNA"/>
</dbReference>
<protein>
    <submittedName>
        <fullName evidence="2">Uncharacterized protein</fullName>
    </submittedName>
</protein>